<evidence type="ECO:0000256" key="7">
    <source>
        <dbReference type="PROSITE-ProRule" id="PRU00221"/>
    </source>
</evidence>
<keyword evidence="5" id="KW-0677">Repeat</keyword>
<evidence type="ECO:0000313" key="8">
    <source>
        <dbReference type="EMBL" id="KAK3939689.1"/>
    </source>
</evidence>
<reference evidence="9" key="1">
    <citation type="journal article" date="2023" name="Mol. Phylogenet. Evol.">
        <title>Genome-scale phylogeny and comparative genomics of the fungal order Sordariales.</title>
        <authorList>
            <person name="Hensen N."/>
            <person name="Bonometti L."/>
            <person name="Westerberg I."/>
            <person name="Brannstrom I.O."/>
            <person name="Guillou S."/>
            <person name="Cros-Aarteil S."/>
            <person name="Calhoun S."/>
            <person name="Haridas S."/>
            <person name="Kuo A."/>
            <person name="Mondo S."/>
            <person name="Pangilinan J."/>
            <person name="Riley R."/>
            <person name="LaButti K."/>
            <person name="Andreopoulos B."/>
            <person name="Lipzen A."/>
            <person name="Chen C."/>
            <person name="Yan M."/>
            <person name="Daum C."/>
            <person name="Ng V."/>
            <person name="Clum A."/>
            <person name="Steindorff A."/>
            <person name="Ohm R.A."/>
            <person name="Martin F."/>
            <person name="Silar P."/>
            <person name="Natvig D.O."/>
            <person name="Lalanne C."/>
            <person name="Gautier V."/>
            <person name="Ament-Velasquez S.L."/>
            <person name="Kruys A."/>
            <person name="Hutchinson M.I."/>
            <person name="Powell A.J."/>
            <person name="Barry K."/>
            <person name="Miller A.N."/>
            <person name="Grigoriev I.V."/>
            <person name="Debuchy R."/>
            <person name="Gladieux P."/>
            <person name="Hiltunen Thoren M."/>
            <person name="Johannesson H."/>
        </authorList>
    </citation>
    <scope>NUCLEOTIDE SEQUENCE [LARGE SCALE GENOMIC DNA]</scope>
    <source>
        <strain evidence="9">CBS 340.73</strain>
    </source>
</reference>
<dbReference type="Gene3D" id="2.130.10.10">
    <property type="entry name" value="YVTN repeat-like/Quinoprotein amine dehydrogenase"/>
    <property type="match status" value="3"/>
</dbReference>
<dbReference type="SMART" id="SM00320">
    <property type="entry name" value="WD40"/>
    <property type="match status" value="7"/>
</dbReference>
<evidence type="ECO:0000256" key="3">
    <source>
        <dbReference type="ARBA" id="ARBA00022574"/>
    </source>
</evidence>
<dbReference type="SUPFAM" id="SSF50978">
    <property type="entry name" value="WD40 repeat-like"/>
    <property type="match status" value="3"/>
</dbReference>
<accession>A0AAN6N779</accession>
<dbReference type="PROSITE" id="PS50294">
    <property type="entry name" value="WD_REPEATS_REGION"/>
    <property type="match status" value="2"/>
</dbReference>
<feature type="repeat" description="WD" evidence="7">
    <location>
        <begin position="219"/>
        <end position="269"/>
    </location>
</feature>
<evidence type="ECO:0000256" key="6">
    <source>
        <dbReference type="ARBA" id="ARBA00038255"/>
    </source>
</evidence>
<evidence type="ECO:0000313" key="9">
    <source>
        <dbReference type="Proteomes" id="UP001303473"/>
    </source>
</evidence>
<dbReference type="Proteomes" id="UP001303473">
    <property type="component" value="Unassembled WGS sequence"/>
</dbReference>
<dbReference type="PANTHER" id="PTHR14344:SF3">
    <property type="entry name" value="WD REPEAT-CONTAINING PROTEIN 6"/>
    <property type="match status" value="1"/>
</dbReference>
<dbReference type="EMBL" id="MU853807">
    <property type="protein sequence ID" value="KAK3939689.1"/>
    <property type="molecule type" value="Genomic_DNA"/>
</dbReference>
<comment type="similarity">
    <text evidence="6">Belongs to the WD repeat WDR6 family.</text>
</comment>
<name>A0AAN6N779_9PEZI</name>
<keyword evidence="3 7" id="KW-0853">WD repeat</keyword>
<evidence type="ECO:0000256" key="1">
    <source>
        <dbReference type="ARBA" id="ARBA00004496"/>
    </source>
</evidence>
<dbReference type="Pfam" id="PF00400">
    <property type="entry name" value="WD40"/>
    <property type="match status" value="2"/>
</dbReference>
<protein>
    <submittedName>
        <fullName evidence="8">WD40-repeat-containing domain protein</fullName>
    </submittedName>
</protein>
<dbReference type="InterPro" id="IPR001680">
    <property type="entry name" value="WD40_rpt"/>
</dbReference>
<feature type="repeat" description="WD" evidence="7">
    <location>
        <begin position="803"/>
        <end position="844"/>
    </location>
</feature>
<dbReference type="AlphaFoldDB" id="A0AAN6N779"/>
<keyword evidence="2" id="KW-0963">Cytoplasm</keyword>
<dbReference type="PROSITE" id="PS50082">
    <property type="entry name" value="WD_REPEATS_2"/>
    <property type="match status" value="2"/>
</dbReference>
<evidence type="ECO:0000256" key="5">
    <source>
        <dbReference type="ARBA" id="ARBA00022737"/>
    </source>
</evidence>
<dbReference type="GO" id="GO:0030488">
    <property type="term" value="P:tRNA methylation"/>
    <property type="evidence" value="ECO:0007669"/>
    <property type="project" value="TreeGrafter"/>
</dbReference>
<comment type="caution">
    <text evidence="8">The sequence shown here is derived from an EMBL/GenBank/DDBJ whole genome shotgun (WGS) entry which is preliminary data.</text>
</comment>
<organism evidence="8 9">
    <name type="scientific">Diplogelasinospora grovesii</name>
    <dbReference type="NCBI Taxonomy" id="303347"/>
    <lineage>
        <taxon>Eukaryota</taxon>
        <taxon>Fungi</taxon>
        <taxon>Dikarya</taxon>
        <taxon>Ascomycota</taxon>
        <taxon>Pezizomycotina</taxon>
        <taxon>Sordariomycetes</taxon>
        <taxon>Sordariomycetidae</taxon>
        <taxon>Sordariales</taxon>
        <taxon>Diplogelasinosporaceae</taxon>
        <taxon>Diplogelasinospora</taxon>
    </lineage>
</organism>
<dbReference type="InterPro" id="IPR051973">
    <property type="entry name" value="tRNA_Anticodon_Mtase-Reg"/>
</dbReference>
<evidence type="ECO:0000256" key="2">
    <source>
        <dbReference type="ARBA" id="ARBA00022490"/>
    </source>
</evidence>
<gene>
    <name evidence="8" type="ORF">QBC46DRAFT_315358</name>
</gene>
<keyword evidence="9" id="KW-1185">Reference proteome</keyword>
<proteinExistence type="inferred from homology"/>
<keyword evidence="4" id="KW-0819">tRNA processing</keyword>
<dbReference type="InterPro" id="IPR015943">
    <property type="entry name" value="WD40/YVTN_repeat-like_dom_sf"/>
</dbReference>
<dbReference type="InterPro" id="IPR036322">
    <property type="entry name" value="WD40_repeat_dom_sf"/>
</dbReference>
<dbReference type="PROSITE" id="PS00678">
    <property type="entry name" value="WD_REPEATS_1"/>
    <property type="match status" value="1"/>
</dbReference>
<dbReference type="PANTHER" id="PTHR14344">
    <property type="entry name" value="WD REPEAT PROTEIN"/>
    <property type="match status" value="1"/>
</dbReference>
<dbReference type="InterPro" id="IPR019775">
    <property type="entry name" value="WD40_repeat_CS"/>
</dbReference>
<comment type="subcellular location">
    <subcellularLocation>
        <location evidence="1">Cytoplasm</location>
    </subcellularLocation>
</comment>
<evidence type="ECO:0000256" key="4">
    <source>
        <dbReference type="ARBA" id="ARBA00022694"/>
    </source>
</evidence>
<sequence>MNNRRLRHEYVLSPITGLAFYDAAPAGPWGGLLLVLVAEDTWLKVYHHTTKENKLLGQLRVFEAQPIHGLYVSQPAPTTDWRESRVLVWGGQSVAIVHQATLQNIIDGVGKNPKQQPKEFRAADWIYDGLLLPGRDNNGVDGVLVTAHNEIVPLTTDGEEIAFGSLASPSRPILYSANLCWLSPGCVLVAGGTVFGEIIVWKYHYPSCESARCEVLHVFTGHEGSIFGVSISPELDLAPDVTGVRLLASCSDDRTIRIWDITERTQPTHTKGDELRRLKLTEARETGFGESNNSEVGLVEGEKGEEGSRCVATAMGHVSRIWHVKFTGRAKHYGEKGQRPVEVWSFGEDGTKQKWELDLDLYLWRTGDGANGTTVGSLRNCGITSCHVGKNIWSAAVYAQEEGRGPVVVSGGADGKVTISGDYEQNSRELDGDSQDHERYYYNDIDISLSLGDVRQSLPGAEAQLKTNGKDGFHRCAFLSEQTFVATTHSGQVYLGSLGNTPITWEEVSLPQVEGQAGEPFNVVKSPAGGVALLARPNGFMCLVQENGRHVRKVECPRDKISDIICLPQPLNPGSDNSAFSILITSLGSDFATCMTLAVKAGDLDGLGLTVWLQPGFIVTAASFCGDKLILGSRVGAVAVCRPACNNTTTTEEFTCEYSRRDCRTKDAVTCILPLPGSAGSSFLTCCRDGKYRIYTLDTTDAEALLHLQHEISPPLGMLEGALFTTGKESDLILHGFRGKNFVVWNESARQELATIECGGGHRPFGAIMSPVKGAGQLKAVFTKASNLRLYSQSGPALRTLKDGGHGREIRAVAACEEYGYVATAAEDTTIRIWKYDTNGSLGSGFKCLAVLEKHSAGIQCLEWYSEGEDKLYLVSSAGNEELFIWRITRLRSDYEGALAVVCETVYTDYSPDRDLRITSFHLNPWTQYHREDFGPGMLISLTLSNSTLASYCYSKEHGFRLLSRGRYTGACPTHIRVLNHIQGYAMTPSQQSELTVLTAFTDGHVGIWQTKRDRDAENFTDYELASVAKLHQSSIKSLDVAYTGSHHWLVVTGGDDNALGFLTVGWDINRIVQEKVVAVSIWDRSRVKDAHAAGITGVCILEGRKRLIGGKAPSGRATGGSLTLDVATVSNDQRIKLWRAEQRLNPKPGDSPTGGTKVALLSNEYSAIADAGDLTLLSRDSSKLLVGGVGMEVWDAG</sequence>
<dbReference type="GO" id="GO:0005737">
    <property type="term" value="C:cytoplasm"/>
    <property type="evidence" value="ECO:0007669"/>
    <property type="project" value="UniProtKB-SubCell"/>
</dbReference>